<dbReference type="OrthoDB" id="5298805at2"/>
<dbReference type="STRING" id="83767.SAMN05660652_02769"/>
<dbReference type="PROSITE" id="PS51257">
    <property type="entry name" value="PROKAR_LIPOPROTEIN"/>
    <property type="match status" value="1"/>
</dbReference>
<evidence type="ECO:0000313" key="2">
    <source>
        <dbReference type="Proteomes" id="UP000198607"/>
    </source>
</evidence>
<gene>
    <name evidence="1" type="ORF">SAMN05660652_02769</name>
</gene>
<dbReference type="EMBL" id="FNCY01000012">
    <property type="protein sequence ID" value="SDI04872.1"/>
    <property type="molecule type" value="Genomic_DNA"/>
</dbReference>
<sequence>MRTRAILLLLSLGIGGCGTANTSIYPTNGYLLPNNTLKLTPGVSVTVEEALAVGMVGAAIYLVYDPLAPNWEIEEKPLSDDTYALSLRAKSFRIGGDGEAYQIMKRRAAQLQQLRGYTGYRIVSYSEGIESGTPFTHRVGEGTIRLVRNEVRGLR</sequence>
<organism evidence="1 2">
    <name type="scientific">Propionivibrio dicarboxylicus</name>
    <dbReference type="NCBI Taxonomy" id="83767"/>
    <lineage>
        <taxon>Bacteria</taxon>
        <taxon>Pseudomonadati</taxon>
        <taxon>Pseudomonadota</taxon>
        <taxon>Betaproteobacteria</taxon>
        <taxon>Rhodocyclales</taxon>
        <taxon>Rhodocyclaceae</taxon>
        <taxon>Propionivibrio</taxon>
    </lineage>
</organism>
<dbReference type="Proteomes" id="UP000198607">
    <property type="component" value="Unassembled WGS sequence"/>
</dbReference>
<accession>A0A1G8HE38</accession>
<reference evidence="1 2" key="1">
    <citation type="submission" date="2016-10" db="EMBL/GenBank/DDBJ databases">
        <authorList>
            <person name="de Groot N.N."/>
        </authorList>
    </citation>
    <scope>NUCLEOTIDE SEQUENCE [LARGE SCALE GENOMIC DNA]</scope>
    <source>
        <strain evidence="1 2">DSM 5885</strain>
    </source>
</reference>
<evidence type="ECO:0000313" key="1">
    <source>
        <dbReference type="EMBL" id="SDI04872.1"/>
    </source>
</evidence>
<keyword evidence="2" id="KW-1185">Reference proteome</keyword>
<name>A0A1G8HE38_9RHOO</name>
<evidence type="ECO:0008006" key="3">
    <source>
        <dbReference type="Google" id="ProtNLM"/>
    </source>
</evidence>
<protein>
    <recommendedName>
        <fullName evidence="3">Lipoprotein</fullName>
    </recommendedName>
</protein>
<proteinExistence type="predicted"/>
<dbReference type="AlphaFoldDB" id="A0A1G8HE38"/>